<gene>
    <name evidence="2" type="ORF">BBN53_11340</name>
    <name evidence="3" type="ORF">ERS370011_00288</name>
</gene>
<dbReference type="PANTHER" id="PTHR33990:SF1">
    <property type="entry name" value="PROTEIN YJDN"/>
    <property type="match status" value="1"/>
</dbReference>
<dbReference type="InterPro" id="IPR029068">
    <property type="entry name" value="Glyas_Bleomycin-R_OHBP_Dase"/>
</dbReference>
<evidence type="ECO:0000313" key="5">
    <source>
        <dbReference type="Proteomes" id="UP000092950"/>
    </source>
</evidence>
<reference evidence="2 5" key="2">
    <citation type="submission" date="2016-07" db="EMBL/GenBank/DDBJ databases">
        <title>Complete genome sequences of Bordetella pseudohinzii.</title>
        <authorList>
            <person name="Spilker T."/>
            <person name="Darrah R."/>
            <person name="LiPuma J.J."/>
        </authorList>
    </citation>
    <scope>NUCLEOTIDE SEQUENCE [LARGE SCALE GENOMIC DNA]</scope>
    <source>
        <strain evidence="2 5">HI4681</strain>
    </source>
</reference>
<evidence type="ECO:0000259" key="1">
    <source>
        <dbReference type="Pfam" id="PF06983"/>
    </source>
</evidence>
<dbReference type="Gene3D" id="3.10.180.10">
    <property type="entry name" value="2,3-Dihydroxybiphenyl 1,2-Dioxygenase, domain 1"/>
    <property type="match status" value="1"/>
</dbReference>
<reference evidence="3 4" key="1">
    <citation type="submission" date="2015-09" db="EMBL/GenBank/DDBJ databases">
        <authorList>
            <person name="Jackson K.R."/>
            <person name="Lunt B.L."/>
            <person name="Fisher J.N.B."/>
            <person name="Gardner A.V."/>
            <person name="Bailey M.E."/>
            <person name="Deus L.M."/>
            <person name="Earl A.S."/>
            <person name="Gibby P.D."/>
            <person name="Hartmann K.A."/>
            <person name="Liu J.E."/>
            <person name="Manci A.M."/>
            <person name="Nielsen D.A."/>
            <person name="Solomon M.B."/>
            <person name="Breakwell D.P."/>
            <person name="Burnett S.H."/>
            <person name="Grose J.H."/>
        </authorList>
    </citation>
    <scope>NUCLEOTIDE SEQUENCE [LARGE SCALE GENOMIC DNA]</scope>
    <source>
        <strain evidence="3 4">2789STDY5608636</strain>
    </source>
</reference>
<evidence type="ECO:0000313" key="3">
    <source>
        <dbReference type="EMBL" id="CUI36875.1"/>
    </source>
</evidence>
<dbReference type="Proteomes" id="UP000092950">
    <property type="component" value="Chromosome"/>
</dbReference>
<dbReference type="PANTHER" id="PTHR33990">
    <property type="entry name" value="PROTEIN YJDN-RELATED"/>
    <property type="match status" value="1"/>
</dbReference>
<dbReference type="InterPro" id="IPR028973">
    <property type="entry name" value="PhnB-like"/>
</dbReference>
<sequence length="139" mass="15373">MPEISAYLTFDGDCAQAMRFYEHALGGKLEAMIRFADAPPEVPRDPQDSERIMHARLTLDGQAIMASDAGSCQPYEGKKGVSLALTYPTVSDAQRVFRLLSENGNVIMDMQPTFWAESFGMVIDQFGTSWLINGAMKKT</sequence>
<evidence type="ECO:0000313" key="4">
    <source>
        <dbReference type="Proteomes" id="UP000053096"/>
    </source>
</evidence>
<dbReference type="SUPFAM" id="SSF54593">
    <property type="entry name" value="Glyoxalase/Bleomycin resistance protein/Dihydroxybiphenyl dioxygenase"/>
    <property type="match status" value="1"/>
</dbReference>
<dbReference type="RefSeq" id="WP_043209449.1">
    <property type="nucleotide sequence ID" value="NZ_CAJGUP010000119.1"/>
</dbReference>
<feature type="domain" description="PhnB-like" evidence="1">
    <location>
        <begin position="3"/>
        <end position="132"/>
    </location>
</feature>
<protein>
    <submittedName>
        <fullName evidence="3">Uncharacterized protein conserved in bacteria</fullName>
    </submittedName>
</protein>
<dbReference type="Proteomes" id="UP000053096">
    <property type="component" value="Unassembled WGS sequence"/>
</dbReference>
<dbReference type="EMBL" id="CP016440">
    <property type="protein sequence ID" value="ANY18304.1"/>
    <property type="molecule type" value="Genomic_DNA"/>
</dbReference>
<dbReference type="KEGG" id="bpdz:BBN53_11340"/>
<evidence type="ECO:0000313" key="2">
    <source>
        <dbReference type="EMBL" id="ANY18304.1"/>
    </source>
</evidence>
<accession>A0A0J6C969</accession>
<dbReference type="Pfam" id="PF06983">
    <property type="entry name" value="3-dmu-9_3-mt"/>
    <property type="match status" value="1"/>
</dbReference>
<dbReference type="EMBL" id="CYTV01000001">
    <property type="protein sequence ID" value="CUI36875.1"/>
    <property type="molecule type" value="Genomic_DNA"/>
</dbReference>
<organism evidence="3 4">
    <name type="scientific">Bordetella pseudohinzii</name>
    <dbReference type="NCBI Taxonomy" id="1331258"/>
    <lineage>
        <taxon>Bacteria</taxon>
        <taxon>Pseudomonadati</taxon>
        <taxon>Pseudomonadota</taxon>
        <taxon>Betaproteobacteria</taxon>
        <taxon>Burkholderiales</taxon>
        <taxon>Alcaligenaceae</taxon>
        <taxon>Bordetella</taxon>
    </lineage>
</organism>
<accession>A0A0M7CCD3</accession>
<keyword evidence="5" id="KW-1185">Reference proteome</keyword>
<dbReference type="OrthoDB" id="9795306at2"/>
<dbReference type="AlphaFoldDB" id="A0A0J6C969"/>
<name>A0A0J6C969_9BORD</name>
<dbReference type="CDD" id="cd06588">
    <property type="entry name" value="PhnB_like"/>
    <property type="match status" value="1"/>
</dbReference>
<proteinExistence type="predicted"/>